<keyword evidence="3" id="KW-1185">Reference proteome</keyword>
<evidence type="ECO:0000313" key="2">
    <source>
        <dbReference type="EMBL" id="ABG61048.1"/>
    </source>
</evidence>
<protein>
    <submittedName>
        <fullName evidence="2">Uncharacterized protein</fullName>
    </submittedName>
</protein>
<feature type="chain" id="PRO_5026791298" evidence="1">
    <location>
        <begin position="21"/>
        <end position="337"/>
    </location>
</feature>
<feature type="signal peptide" evidence="1">
    <location>
        <begin position="1"/>
        <end position="20"/>
    </location>
</feature>
<dbReference type="RefSeq" id="WP_011587153.1">
    <property type="nucleotide sequence ID" value="NC_008255.1"/>
</dbReference>
<dbReference type="EMBL" id="CP000383">
    <property type="protein sequence ID" value="ABG61048.1"/>
    <property type="molecule type" value="Genomic_DNA"/>
</dbReference>
<keyword evidence="1" id="KW-0732">Signal</keyword>
<evidence type="ECO:0000313" key="3">
    <source>
        <dbReference type="Proteomes" id="UP000001822"/>
    </source>
</evidence>
<sequence>MKKLIVTVALSIAGLLCAYAQTPAPSQSFADHPRAYTHRNSFWTEYNINGSIDSLQRWQYQVDYQYRRMADASYIKDGDQGNIFKNPYQQVLRPWIHYWVIPKKLRFSLSPIGYWITWTPPQEGSAYKIDGQDKGQAVFPEFRICPQITVNSQLGRLLFSNRYRYEFRYIGNRTQSTNFMDDLGDGFSFYPNAIGSGNGSSHQGRLRWQIRAQLLLNSSKMQKNTVYINAWNELFIGTGKHVDFNKMLNQNRTVALFGWKLPTQYPIRIEAGITYQVNYLYNIDVVPTQPDISYNKRNVEANTAYTIYVIFDEFHTLFKKNGRKPQDEPKFPHPAER</sequence>
<accession>A0A6N4SXB6</accession>
<organism evidence="2 3">
    <name type="scientific">Cytophaga hutchinsonii (strain ATCC 33406 / DSM 1761 / CIP 103989 / NBRC 15051 / NCIMB 9469 / D465)</name>
    <dbReference type="NCBI Taxonomy" id="269798"/>
    <lineage>
        <taxon>Bacteria</taxon>
        <taxon>Pseudomonadati</taxon>
        <taxon>Bacteroidota</taxon>
        <taxon>Cytophagia</taxon>
        <taxon>Cytophagales</taxon>
        <taxon>Cytophagaceae</taxon>
        <taxon>Cytophaga</taxon>
    </lineage>
</organism>
<dbReference type="Pfam" id="PF10677">
    <property type="entry name" value="DUF2490"/>
    <property type="match status" value="1"/>
</dbReference>
<dbReference type="AlphaFoldDB" id="A0A6N4SXB6"/>
<evidence type="ECO:0000256" key="1">
    <source>
        <dbReference type="SAM" id="SignalP"/>
    </source>
</evidence>
<gene>
    <name evidence="2" type="ordered locus">CHU_3816</name>
</gene>
<dbReference type="Proteomes" id="UP000001822">
    <property type="component" value="Chromosome"/>
</dbReference>
<dbReference type="KEGG" id="chu:CHU_3816"/>
<proteinExistence type="predicted"/>
<dbReference type="InterPro" id="IPR019619">
    <property type="entry name" value="DUF2490"/>
</dbReference>
<name>A0A6N4SXB6_CYTH3</name>
<reference evidence="2 3" key="1">
    <citation type="journal article" date="2007" name="Appl. Environ. Microbiol.">
        <title>Genome sequence of the cellulolytic gliding bacterium Cytophaga hutchinsonii.</title>
        <authorList>
            <person name="Xie G."/>
            <person name="Bruce D.C."/>
            <person name="Challacombe J.F."/>
            <person name="Chertkov O."/>
            <person name="Detter J.C."/>
            <person name="Gilna P."/>
            <person name="Han C.S."/>
            <person name="Lucas S."/>
            <person name="Misra M."/>
            <person name="Myers G.L."/>
            <person name="Richardson P."/>
            <person name="Tapia R."/>
            <person name="Thayer N."/>
            <person name="Thompson L.S."/>
            <person name="Brettin T.S."/>
            <person name="Henrissat B."/>
            <person name="Wilson D.B."/>
            <person name="McBride M.J."/>
        </authorList>
    </citation>
    <scope>NUCLEOTIDE SEQUENCE [LARGE SCALE GENOMIC DNA]</scope>
    <source>
        <strain evidence="3">ATCC 33406 / DSM 1761 / CIP 103989 / NBRC 15051 / NCIMB 9469 / D465</strain>
    </source>
</reference>
<dbReference type="OrthoDB" id="1118734at2"/>